<dbReference type="PANTHER" id="PTHR11945:SF629">
    <property type="entry name" value="OS02G0164450 PROTEIN"/>
    <property type="match status" value="1"/>
</dbReference>
<dbReference type="Proteomes" id="UP001180020">
    <property type="component" value="Unassembled WGS sequence"/>
</dbReference>
<comment type="caution">
    <text evidence="8">The sequence shown here is derived from an EMBL/GenBank/DDBJ whole genome shotgun (WGS) entry which is preliminary data.</text>
</comment>
<protein>
    <submittedName>
        <fullName evidence="8">Agamous-like MADS-box protein AGL61</fullName>
    </submittedName>
</protein>
<dbReference type="PRINTS" id="PR00404">
    <property type="entry name" value="MADSDOMAIN"/>
</dbReference>
<evidence type="ECO:0000256" key="1">
    <source>
        <dbReference type="ARBA" id="ARBA00004123"/>
    </source>
</evidence>
<keyword evidence="9" id="KW-1185">Reference proteome</keyword>
<dbReference type="CDD" id="cd00265">
    <property type="entry name" value="MADS_MEF2_like"/>
    <property type="match status" value="1"/>
</dbReference>
<dbReference type="InterPro" id="IPR033896">
    <property type="entry name" value="MEF2-like_N"/>
</dbReference>
<dbReference type="InterPro" id="IPR002100">
    <property type="entry name" value="TF_MADSbox"/>
</dbReference>
<comment type="subcellular location">
    <subcellularLocation>
        <location evidence="1">Nucleus</location>
    </subcellularLocation>
</comment>
<evidence type="ECO:0000256" key="3">
    <source>
        <dbReference type="ARBA" id="ARBA00023125"/>
    </source>
</evidence>
<name>A0AAV9CTK7_ACOCL</name>
<dbReference type="PROSITE" id="PS50066">
    <property type="entry name" value="MADS_BOX_2"/>
    <property type="match status" value="1"/>
</dbReference>
<evidence type="ECO:0000256" key="5">
    <source>
        <dbReference type="ARBA" id="ARBA00023242"/>
    </source>
</evidence>
<dbReference type="InterPro" id="IPR036879">
    <property type="entry name" value="TF_MADSbox_sf"/>
</dbReference>
<accession>A0AAV9CTK7</accession>
<dbReference type="FunFam" id="3.40.1810.10:FF:000006">
    <property type="entry name" value="Agamous-like MADS-box protein AGL62"/>
    <property type="match status" value="1"/>
</dbReference>
<proteinExistence type="predicted"/>
<dbReference type="GO" id="GO:0000981">
    <property type="term" value="F:DNA-binding transcription factor activity, RNA polymerase II-specific"/>
    <property type="evidence" value="ECO:0007669"/>
    <property type="project" value="TreeGrafter"/>
</dbReference>
<dbReference type="SUPFAM" id="SSF55455">
    <property type="entry name" value="SRF-like"/>
    <property type="match status" value="1"/>
</dbReference>
<dbReference type="PANTHER" id="PTHR11945">
    <property type="entry name" value="MADS BOX PROTEIN"/>
    <property type="match status" value="1"/>
</dbReference>
<evidence type="ECO:0000256" key="6">
    <source>
        <dbReference type="SAM" id="MobiDB-lite"/>
    </source>
</evidence>
<evidence type="ECO:0000256" key="4">
    <source>
        <dbReference type="ARBA" id="ARBA00023163"/>
    </source>
</evidence>
<dbReference type="SMART" id="SM00432">
    <property type="entry name" value="MADS"/>
    <property type="match status" value="1"/>
</dbReference>
<evidence type="ECO:0000256" key="2">
    <source>
        <dbReference type="ARBA" id="ARBA00023015"/>
    </source>
</evidence>
<dbReference type="GO" id="GO:0045944">
    <property type="term" value="P:positive regulation of transcription by RNA polymerase II"/>
    <property type="evidence" value="ECO:0007669"/>
    <property type="project" value="InterPro"/>
</dbReference>
<dbReference type="Gene3D" id="3.40.1810.10">
    <property type="entry name" value="Transcription factor, MADS-box"/>
    <property type="match status" value="1"/>
</dbReference>
<dbReference type="GO" id="GO:0000978">
    <property type="term" value="F:RNA polymerase II cis-regulatory region sequence-specific DNA binding"/>
    <property type="evidence" value="ECO:0007669"/>
    <property type="project" value="TreeGrafter"/>
</dbReference>
<evidence type="ECO:0000313" key="9">
    <source>
        <dbReference type="Proteomes" id="UP001180020"/>
    </source>
</evidence>
<gene>
    <name evidence="8" type="primary">AGL61</name>
    <name evidence="8" type="ORF">QJS10_CPB17g02652</name>
</gene>
<organism evidence="8 9">
    <name type="scientific">Acorus calamus</name>
    <name type="common">Sweet flag</name>
    <dbReference type="NCBI Taxonomy" id="4465"/>
    <lineage>
        <taxon>Eukaryota</taxon>
        <taxon>Viridiplantae</taxon>
        <taxon>Streptophyta</taxon>
        <taxon>Embryophyta</taxon>
        <taxon>Tracheophyta</taxon>
        <taxon>Spermatophyta</taxon>
        <taxon>Magnoliopsida</taxon>
        <taxon>Liliopsida</taxon>
        <taxon>Acoraceae</taxon>
        <taxon>Acorus</taxon>
    </lineage>
</organism>
<keyword evidence="3" id="KW-0238">DNA-binding</keyword>
<feature type="region of interest" description="Disordered" evidence="6">
    <location>
        <begin position="81"/>
        <end position="106"/>
    </location>
</feature>
<reference evidence="8" key="2">
    <citation type="submission" date="2023-06" db="EMBL/GenBank/DDBJ databases">
        <authorList>
            <person name="Ma L."/>
            <person name="Liu K.-W."/>
            <person name="Li Z."/>
            <person name="Hsiao Y.-Y."/>
            <person name="Qi Y."/>
            <person name="Fu T."/>
            <person name="Tang G."/>
            <person name="Zhang D."/>
            <person name="Sun W.-H."/>
            <person name="Liu D.-K."/>
            <person name="Li Y."/>
            <person name="Chen G.-Z."/>
            <person name="Liu X.-D."/>
            <person name="Liao X.-Y."/>
            <person name="Jiang Y.-T."/>
            <person name="Yu X."/>
            <person name="Hao Y."/>
            <person name="Huang J."/>
            <person name="Zhao X.-W."/>
            <person name="Ke S."/>
            <person name="Chen Y.-Y."/>
            <person name="Wu W.-L."/>
            <person name="Hsu J.-L."/>
            <person name="Lin Y.-F."/>
            <person name="Huang M.-D."/>
            <person name="Li C.-Y."/>
            <person name="Huang L."/>
            <person name="Wang Z.-W."/>
            <person name="Zhao X."/>
            <person name="Zhong W.-Y."/>
            <person name="Peng D.-H."/>
            <person name="Ahmad S."/>
            <person name="Lan S."/>
            <person name="Zhang J.-S."/>
            <person name="Tsai W.-C."/>
            <person name="Van De Peer Y."/>
            <person name="Liu Z.-J."/>
        </authorList>
    </citation>
    <scope>NUCLEOTIDE SEQUENCE</scope>
    <source>
        <strain evidence="8">CP</strain>
        <tissue evidence="8">Leaves</tissue>
    </source>
</reference>
<evidence type="ECO:0000313" key="8">
    <source>
        <dbReference type="EMBL" id="KAK1291517.1"/>
    </source>
</evidence>
<dbReference type="GO" id="GO:0005634">
    <property type="term" value="C:nucleus"/>
    <property type="evidence" value="ECO:0007669"/>
    <property type="project" value="UniProtKB-SubCell"/>
</dbReference>
<feature type="domain" description="MADS-box" evidence="7">
    <location>
        <begin position="7"/>
        <end position="67"/>
    </location>
</feature>
<keyword evidence="5" id="KW-0539">Nucleus</keyword>
<sequence length="244" mass="26963">MARKPGKGRRRIEIKRIEKEEARQVCFSKRRYGVFKKASELSILCGADVAIIVFSPAGNAFAFGHPSVESLVERFLHQPNPNQTQSEAQLGSDVAEGQHQAQAHLGHGPAEGQHLAQAHLDRAMGKSQSWARAQAHLSPDEDELRLQSIELMNLIETSKKKKDGLKPASDATRVNCDILLEEPSDEMGFEELEKRMMGVKDACNKVRMLLKKAILMAPPQAGGGMSPPFMKGCTCLMPQKGYKF</sequence>
<dbReference type="GO" id="GO:0046983">
    <property type="term" value="F:protein dimerization activity"/>
    <property type="evidence" value="ECO:0007669"/>
    <property type="project" value="InterPro"/>
</dbReference>
<keyword evidence="4" id="KW-0804">Transcription</keyword>
<dbReference type="Pfam" id="PF00319">
    <property type="entry name" value="SRF-TF"/>
    <property type="match status" value="1"/>
</dbReference>
<dbReference type="AlphaFoldDB" id="A0AAV9CTK7"/>
<reference evidence="8" key="1">
    <citation type="journal article" date="2023" name="Nat. Commun.">
        <title>Diploid and tetraploid genomes of Acorus and the evolution of monocots.</title>
        <authorList>
            <person name="Ma L."/>
            <person name="Liu K.W."/>
            <person name="Li Z."/>
            <person name="Hsiao Y.Y."/>
            <person name="Qi Y."/>
            <person name="Fu T."/>
            <person name="Tang G.D."/>
            <person name="Zhang D."/>
            <person name="Sun W.H."/>
            <person name="Liu D.K."/>
            <person name="Li Y."/>
            <person name="Chen G.Z."/>
            <person name="Liu X.D."/>
            <person name="Liao X.Y."/>
            <person name="Jiang Y.T."/>
            <person name="Yu X."/>
            <person name="Hao Y."/>
            <person name="Huang J."/>
            <person name="Zhao X.W."/>
            <person name="Ke S."/>
            <person name="Chen Y.Y."/>
            <person name="Wu W.L."/>
            <person name="Hsu J.L."/>
            <person name="Lin Y.F."/>
            <person name="Huang M.D."/>
            <person name="Li C.Y."/>
            <person name="Huang L."/>
            <person name="Wang Z.W."/>
            <person name="Zhao X."/>
            <person name="Zhong W.Y."/>
            <person name="Peng D.H."/>
            <person name="Ahmad S."/>
            <person name="Lan S."/>
            <person name="Zhang J.S."/>
            <person name="Tsai W.C."/>
            <person name="Van de Peer Y."/>
            <person name="Liu Z.J."/>
        </authorList>
    </citation>
    <scope>NUCLEOTIDE SEQUENCE</scope>
    <source>
        <strain evidence="8">CP</strain>
    </source>
</reference>
<evidence type="ECO:0000259" key="7">
    <source>
        <dbReference type="PROSITE" id="PS50066"/>
    </source>
</evidence>
<keyword evidence="2" id="KW-0805">Transcription regulation</keyword>
<dbReference type="EMBL" id="JAUJYO010000017">
    <property type="protein sequence ID" value="KAK1291517.1"/>
    <property type="molecule type" value="Genomic_DNA"/>
</dbReference>